<dbReference type="Proteomes" id="UP000198833">
    <property type="component" value="Unassembled WGS sequence"/>
</dbReference>
<sequence>MTNNIVWKEVKGKQAFTFSELLIGLMVLASVLYLFQVIIWHYDGLAENFGASRARDFSQFLVIFEKEMDHYQVLNASDDMIYVRDIEENNFFEFVCQQETIYKRPGFHPFLQGVLAWQIEVEENFLKIWVLMDDQKLYQGHIRLARYQPPSSIPIR</sequence>
<keyword evidence="3" id="KW-1185">Reference proteome</keyword>
<reference evidence="2 3" key="1">
    <citation type="submission" date="2016-10" db="EMBL/GenBank/DDBJ databases">
        <authorList>
            <person name="de Groot N.N."/>
        </authorList>
    </citation>
    <scope>NUCLEOTIDE SEQUENCE [LARGE SCALE GENOMIC DNA]</scope>
    <source>
        <strain evidence="2 3">DSM 15695</strain>
    </source>
</reference>
<evidence type="ECO:0000256" key="1">
    <source>
        <dbReference type="SAM" id="Phobius"/>
    </source>
</evidence>
<name>A0A1H9APA7_9LACT</name>
<organism evidence="2 3">
    <name type="scientific">Ignavigranum ruoffiae</name>
    <dbReference type="NCBI Taxonomy" id="89093"/>
    <lineage>
        <taxon>Bacteria</taxon>
        <taxon>Bacillati</taxon>
        <taxon>Bacillota</taxon>
        <taxon>Bacilli</taxon>
        <taxon>Lactobacillales</taxon>
        <taxon>Aerococcaceae</taxon>
        <taxon>Ignavigranum</taxon>
    </lineage>
</organism>
<proteinExistence type="predicted"/>
<keyword evidence="1" id="KW-1133">Transmembrane helix</keyword>
<evidence type="ECO:0008006" key="4">
    <source>
        <dbReference type="Google" id="ProtNLM"/>
    </source>
</evidence>
<feature type="transmembrane region" description="Helical" evidence="1">
    <location>
        <begin position="21"/>
        <end position="42"/>
    </location>
</feature>
<evidence type="ECO:0000313" key="3">
    <source>
        <dbReference type="Proteomes" id="UP000198833"/>
    </source>
</evidence>
<dbReference type="AlphaFoldDB" id="A0A1H9APA7"/>
<evidence type="ECO:0000313" key="2">
    <source>
        <dbReference type="EMBL" id="SEP78642.1"/>
    </source>
</evidence>
<keyword evidence="1" id="KW-0812">Transmembrane</keyword>
<dbReference type="STRING" id="89093.SAMN04488558_10246"/>
<gene>
    <name evidence="2" type="ORF">SAMN04488558_10246</name>
</gene>
<accession>A0A1H9APA7</accession>
<keyword evidence="1" id="KW-0472">Membrane</keyword>
<dbReference type="EMBL" id="FOEN01000002">
    <property type="protein sequence ID" value="SEP78642.1"/>
    <property type="molecule type" value="Genomic_DNA"/>
</dbReference>
<protein>
    <recommendedName>
        <fullName evidence="4">Prepilin-type N-terminal cleavage/methylation domain-containing protein</fullName>
    </recommendedName>
</protein>